<dbReference type="InterPro" id="IPR036691">
    <property type="entry name" value="Endo/exonu/phosph_ase_sf"/>
</dbReference>
<name>A0A9W7J127_HIBTR</name>
<reference evidence="2" key="1">
    <citation type="submission" date="2023-05" db="EMBL/GenBank/DDBJ databases">
        <title>Genome and transcriptome analyses reveal genes involved in the formation of fine ridges on petal epidermal cells in Hibiscus trionum.</title>
        <authorList>
            <person name="Koshimizu S."/>
            <person name="Masuda S."/>
            <person name="Ishii T."/>
            <person name="Shirasu K."/>
            <person name="Hoshino A."/>
            <person name="Arita M."/>
        </authorList>
    </citation>
    <scope>NUCLEOTIDE SEQUENCE</scope>
    <source>
        <strain evidence="2">Hamamatsu line</strain>
    </source>
</reference>
<evidence type="ECO:0000313" key="2">
    <source>
        <dbReference type="EMBL" id="GMJ06052.1"/>
    </source>
</evidence>
<evidence type="ECO:0000313" key="3">
    <source>
        <dbReference type="Proteomes" id="UP001165190"/>
    </source>
</evidence>
<protein>
    <recommendedName>
        <fullName evidence="1">Endonuclease/exonuclease/phosphatase domain-containing protein</fullName>
    </recommendedName>
</protein>
<feature type="domain" description="Endonuclease/exonuclease/phosphatase" evidence="1">
    <location>
        <begin position="66"/>
        <end position="123"/>
    </location>
</feature>
<proteinExistence type="predicted"/>
<dbReference type="SUPFAM" id="SSF56219">
    <property type="entry name" value="DNase I-like"/>
    <property type="match status" value="1"/>
</dbReference>
<keyword evidence="3" id="KW-1185">Reference proteome</keyword>
<evidence type="ECO:0000259" key="1">
    <source>
        <dbReference type="Pfam" id="PF03372"/>
    </source>
</evidence>
<dbReference type="AlphaFoldDB" id="A0A9W7J127"/>
<dbReference type="Gene3D" id="3.60.10.10">
    <property type="entry name" value="Endonuclease/exonuclease/phosphatase"/>
    <property type="match status" value="1"/>
</dbReference>
<dbReference type="Proteomes" id="UP001165190">
    <property type="component" value="Unassembled WGS sequence"/>
</dbReference>
<dbReference type="PANTHER" id="PTHR35218">
    <property type="entry name" value="RNASE H DOMAIN-CONTAINING PROTEIN"/>
    <property type="match status" value="1"/>
</dbReference>
<dbReference type="Pfam" id="PF03372">
    <property type="entry name" value="Exo_endo_phos"/>
    <property type="match status" value="1"/>
</dbReference>
<dbReference type="GO" id="GO:0003824">
    <property type="term" value="F:catalytic activity"/>
    <property type="evidence" value="ECO:0007669"/>
    <property type="project" value="InterPro"/>
</dbReference>
<accession>A0A9W7J127</accession>
<sequence length="161" mass="18241">METWLSGGKADRIISRMGFQSSFRVEAQEFCGGIWLLWNGDISVNVVVVSNQFIHAIIQGVALDCPCYLTVVYASPQAHYRRHLWDQLDELNPGDESPWLIGGDFNALLHLEDRRGGQSGRNYVCRKFQNFVFSCALQEVEFKGSKFTWSRGICMNDLIGS</sequence>
<dbReference type="PANTHER" id="PTHR35218:SF9">
    <property type="entry name" value="ENDONUCLEASE_EXONUCLEASE_PHOSPHATASE DOMAIN-CONTAINING PROTEIN"/>
    <property type="match status" value="1"/>
</dbReference>
<dbReference type="InterPro" id="IPR005135">
    <property type="entry name" value="Endo/exonuclease/phosphatase"/>
</dbReference>
<comment type="caution">
    <text evidence="2">The sequence shown here is derived from an EMBL/GenBank/DDBJ whole genome shotgun (WGS) entry which is preliminary data.</text>
</comment>
<organism evidence="2 3">
    <name type="scientific">Hibiscus trionum</name>
    <name type="common">Flower of an hour</name>
    <dbReference type="NCBI Taxonomy" id="183268"/>
    <lineage>
        <taxon>Eukaryota</taxon>
        <taxon>Viridiplantae</taxon>
        <taxon>Streptophyta</taxon>
        <taxon>Embryophyta</taxon>
        <taxon>Tracheophyta</taxon>
        <taxon>Spermatophyta</taxon>
        <taxon>Magnoliopsida</taxon>
        <taxon>eudicotyledons</taxon>
        <taxon>Gunneridae</taxon>
        <taxon>Pentapetalae</taxon>
        <taxon>rosids</taxon>
        <taxon>malvids</taxon>
        <taxon>Malvales</taxon>
        <taxon>Malvaceae</taxon>
        <taxon>Malvoideae</taxon>
        <taxon>Hibiscus</taxon>
    </lineage>
</organism>
<dbReference type="OrthoDB" id="1002478at2759"/>
<dbReference type="EMBL" id="BSYR01000045">
    <property type="protein sequence ID" value="GMJ06052.1"/>
    <property type="molecule type" value="Genomic_DNA"/>
</dbReference>
<gene>
    <name evidence="2" type="ORF">HRI_004274400</name>
</gene>